<gene>
    <name evidence="2" type="ORF">DES39_1871</name>
</gene>
<accession>A0A495RBN0</accession>
<organism evidence="2 3">
    <name type="scientific">Orbus hercynius</name>
    <dbReference type="NCBI Taxonomy" id="593135"/>
    <lineage>
        <taxon>Bacteria</taxon>
        <taxon>Pseudomonadati</taxon>
        <taxon>Pseudomonadota</taxon>
        <taxon>Gammaproteobacteria</taxon>
        <taxon>Orbales</taxon>
        <taxon>Orbaceae</taxon>
        <taxon>Orbus</taxon>
    </lineage>
</organism>
<protein>
    <recommendedName>
        <fullName evidence="1">Autotransporter domain-containing protein</fullName>
    </recommendedName>
</protein>
<evidence type="ECO:0000313" key="2">
    <source>
        <dbReference type="EMBL" id="RKS84660.1"/>
    </source>
</evidence>
<dbReference type="Proteomes" id="UP000278542">
    <property type="component" value="Unassembled WGS sequence"/>
</dbReference>
<evidence type="ECO:0000259" key="1">
    <source>
        <dbReference type="PROSITE" id="PS51208"/>
    </source>
</evidence>
<evidence type="ECO:0000313" key="3">
    <source>
        <dbReference type="Proteomes" id="UP000278542"/>
    </source>
</evidence>
<comment type="caution">
    <text evidence="2">The sequence shown here is derived from an EMBL/GenBank/DDBJ whole genome shotgun (WGS) entry which is preliminary data.</text>
</comment>
<dbReference type="SUPFAM" id="SSF103515">
    <property type="entry name" value="Autotransporter"/>
    <property type="match status" value="1"/>
</dbReference>
<reference evidence="2 3" key="1">
    <citation type="submission" date="2018-10" db="EMBL/GenBank/DDBJ databases">
        <title>Genomic Encyclopedia of Type Strains, Phase IV (KMG-IV): sequencing the most valuable type-strain genomes for metagenomic binning, comparative biology and taxonomic classification.</title>
        <authorList>
            <person name="Goeker M."/>
        </authorList>
    </citation>
    <scope>NUCLEOTIDE SEQUENCE [LARGE SCALE GENOMIC DNA]</scope>
    <source>
        <strain evidence="2 3">DSM 22228</strain>
    </source>
</reference>
<proteinExistence type="predicted"/>
<name>A0A495RBN0_9GAMM</name>
<dbReference type="OrthoDB" id="6638655at2"/>
<dbReference type="InterPro" id="IPR005546">
    <property type="entry name" value="Autotransporte_beta"/>
</dbReference>
<sequence>MNTIKTAPQVGVLKLLAARRPNVITVAIILGLFGQSAFANTRSYTGNRDDLVSSTDSRFNFPTGLVQDDNKGYIYTNGGATVVDGADVTINYLTGTAPQFVIGGYSCTGEAVGTGSVTDPWSGIRASGTGVGNQVSLEQGQIAGSVWGGLSHISQWRPSVDLSSNAISENNSVHGGFDQKNDSPATISVSGNSVVVGDNVQVTGNVYGAQASLAARVDDLKGGSSASSNSKITADSSVSGGINWTEFNQIEASENSVTVSGQVHDIYGGYALMSTQIGNLEAGDSSAVGVGTSNSSMQASVFGANAIANSNTVSGNQSHSGNVYGGFAAIDTKIGHQQAGITTATGENNPYSTATALVFIDMQAQNATANANNVSITGAAADIYGGAALSSLQVGDSKAGTAYGGDAGASGFIFYQSSHVDASSNNVTIAGNASNIYGGSADVFVKWGDWSGGQSANSVVWGGSAASGGVQTMSHQATANSNDVSVNNSTVQDVYGGSATILINGGNIQGGTATYSDFFARSEVGLELYVPLNTIESNDNRVTLNSSTADNVYGGFALFSTQFGDIKSGVTIAENVATDIDTFTWTRLMVSAGGNSIDASFNQVLINGSVKDIYGGKAAYSLSQTGEVQGATLTVTNPGALFAGPVDSDVSLDAGSSTVTSNHNIVAVNGSAQNIYGGSASFLVETGNIQGGIATINGDTVYGNGQLSLNYANTTVQANDNQVMLNGALAQGGSIYGGYTEFTVKPGSVLNGDNSQGTINISGTATSATATGNTITLADNASIAHGGDIYGGYLVYDGVNMPETFDVFTGNTLNVNASKSMKINNLGNIEHYHFSLSPDLVNTGVALIDAQNVTFGSNEQNLSTNDVNNPIGSTIDVVGIHSGQVLQANDRFVLINAQQSMTGLANGGVDNAVSQLQQGISLLYDVTTTVDYSNNQVIATINGCKQDSGEDCPERPVARVNPQLKALLEGRLSAAMLVTRGADRVAYGLIDTIKAQNGKNGFSPFIDVYAGNSRYNSGSHITADEYLLTAGISYRSDHLAAALISEEGWGSYDSYNQFDNAASVHGNGNNHYYGFGLLGRYQFDSGLYSEASVRIGRISNRFDTNDLVNLATGEKASYVLKSDYFSYHVGVGYVLPVNDMDQLDLSAKYLWSRLAGKNAIIAGDAIHFDRIDSDRLRLNLVLQRTYSKNLQFNVGVGYEYEFDGKAKAQALSTYNIDAPSVQGSTGIISLGTMWRSAYLPNLSVKADIQGYIGKRERGSVGVRVNYDF</sequence>
<dbReference type="Gene3D" id="2.40.128.130">
    <property type="entry name" value="Autotransporter beta-domain"/>
    <property type="match status" value="1"/>
</dbReference>
<dbReference type="PROSITE" id="PS51208">
    <property type="entry name" value="AUTOTRANSPORTER"/>
    <property type="match status" value="1"/>
</dbReference>
<keyword evidence="3" id="KW-1185">Reference proteome</keyword>
<dbReference type="InterPro" id="IPR036709">
    <property type="entry name" value="Autotransporte_beta_dom_sf"/>
</dbReference>
<dbReference type="EMBL" id="RBWY01000004">
    <property type="protein sequence ID" value="RKS84660.1"/>
    <property type="molecule type" value="Genomic_DNA"/>
</dbReference>
<feature type="domain" description="Autotransporter" evidence="1">
    <location>
        <begin position="995"/>
        <end position="1268"/>
    </location>
</feature>
<dbReference type="RefSeq" id="WP_121145511.1">
    <property type="nucleotide sequence ID" value="NZ_RBWY01000004.1"/>
</dbReference>
<dbReference type="AlphaFoldDB" id="A0A495RBN0"/>